<proteinExistence type="inferred from homology"/>
<reference evidence="7" key="3">
    <citation type="submission" date="2025-09" db="UniProtKB">
        <authorList>
            <consortium name="Ensembl"/>
        </authorList>
    </citation>
    <scope>IDENTIFICATION</scope>
</reference>
<evidence type="ECO:0000313" key="8">
    <source>
        <dbReference type="Proteomes" id="UP000694580"/>
    </source>
</evidence>
<evidence type="ECO:0000256" key="6">
    <source>
        <dbReference type="SAM" id="Phobius"/>
    </source>
</evidence>
<dbReference type="GO" id="GO:0005576">
    <property type="term" value="C:extracellular region"/>
    <property type="evidence" value="ECO:0007669"/>
    <property type="project" value="UniProtKB-SubCell"/>
</dbReference>
<evidence type="ECO:0008006" key="9">
    <source>
        <dbReference type="Google" id="ProtNLM"/>
    </source>
</evidence>
<evidence type="ECO:0000256" key="1">
    <source>
        <dbReference type="ARBA" id="ARBA00004613"/>
    </source>
</evidence>
<dbReference type="GeneTree" id="ENSGT00390000012501"/>
<dbReference type="PANTHER" id="PTHR28590:SF1">
    <property type="entry name" value="SPEXIN"/>
    <property type="match status" value="1"/>
</dbReference>
<evidence type="ECO:0000256" key="4">
    <source>
        <dbReference type="ARBA" id="ARBA00022702"/>
    </source>
</evidence>
<reference evidence="7" key="2">
    <citation type="submission" date="2025-08" db="UniProtKB">
        <authorList>
            <consortium name="Ensembl"/>
        </authorList>
    </citation>
    <scope>IDENTIFICATION</scope>
</reference>
<reference evidence="7 8" key="1">
    <citation type="submission" date="2020-06" db="EMBL/GenBank/DDBJ databases">
        <authorList>
            <consortium name="Wellcome Sanger Institute Data Sharing"/>
        </authorList>
    </citation>
    <scope>NUCLEOTIDE SEQUENCE [LARGE SCALE GENOMIC DNA]</scope>
</reference>
<keyword evidence="8" id="KW-1185">Reference proteome</keyword>
<name>A0AAY4AXI9_9TELE</name>
<dbReference type="Ensembl" id="ENSDCDT00010013806.1">
    <property type="protein sequence ID" value="ENSDCDP00010013100.1"/>
    <property type="gene ID" value="ENSDCDG00010005956.1"/>
</dbReference>
<organism evidence="7 8">
    <name type="scientific">Denticeps clupeoides</name>
    <name type="common">denticle herring</name>
    <dbReference type="NCBI Taxonomy" id="299321"/>
    <lineage>
        <taxon>Eukaryota</taxon>
        <taxon>Metazoa</taxon>
        <taxon>Chordata</taxon>
        <taxon>Craniata</taxon>
        <taxon>Vertebrata</taxon>
        <taxon>Euteleostomi</taxon>
        <taxon>Actinopterygii</taxon>
        <taxon>Neopterygii</taxon>
        <taxon>Teleostei</taxon>
        <taxon>Clupei</taxon>
        <taxon>Clupeiformes</taxon>
        <taxon>Denticipitoidei</taxon>
        <taxon>Denticipitidae</taxon>
        <taxon>Denticeps</taxon>
    </lineage>
</organism>
<keyword evidence="3" id="KW-0964">Secreted</keyword>
<feature type="transmembrane region" description="Helical" evidence="6">
    <location>
        <begin position="21"/>
        <end position="44"/>
    </location>
</feature>
<keyword evidence="6" id="KW-0472">Membrane</keyword>
<evidence type="ECO:0000313" key="7">
    <source>
        <dbReference type="Ensembl" id="ENSDCDP00010013100.1"/>
    </source>
</evidence>
<keyword evidence="5" id="KW-0732">Signal</keyword>
<dbReference type="GO" id="GO:0005184">
    <property type="term" value="F:neuropeptide hormone activity"/>
    <property type="evidence" value="ECO:0007669"/>
    <property type="project" value="InterPro"/>
</dbReference>
<dbReference type="InterPro" id="IPR028126">
    <property type="entry name" value="Spexin"/>
</dbReference>
<keyword evidence="6" id="KW-1133">Transmembrane helix</keyword>
<dbReference type="Proteomes" id="UP000694580">
    <property type="component" value="Chromosome 15"/>
</dbReference>
<protein>
    <recommendedName>
        <fullName evidence="9">Spexin</fullName>
    </recommendedName>
</protein>
<comment type="subcellular location">
    <subcellularLocation>
        <location evidence="1">Secreted</location>
    </subcellularLocation>
</comment>
<feature type="transmembrane region" description="Helical" evidence="6">
    <location>
        <begin position="56"/>
        <end position="74"/>
    </location>
</feature>
<dbReference type="PANTHER" id="PTHR28590">
    <property type="entry name" value="SPEXIN"/>
    <property type="match status" value="1"/>
</dbReference>
<evidence type="ECO:0000256" key="3">
    <source>
        <dbReference type="ARBA" id="ARBA00022525"/>
    </source>
</evidence>
<evidence type="ECO:0000256" key="5">
    <source>
        <dbReference type="ARBA" id="ARBA00022729"/>
    </source>
</evidence>
<sequence>MQKDASLLSVNKYSEIVIKCVSIYLSVCLSVYPSIHLSFSLSVFTFYCLLQGLRTLSAYALGLLLVATFVSQTWSAPKGSFQRRNWTPHAMLYLKGTQGRRFISEDRKEGDVYDTLHLEARSRNTEKLSVSQAAAVLLNFLQQAGEEGEHKKIRSLSFTSGFFFTGNKQALSLFSR</sequence>
<gene>
    <name evidence="7" type="primary">SPX</name>
</gene>
<keyword evidence="6" id="KW-0812">Transmembrane</keyword>
<dbReference type="Pfam" id="PF15171">
    <property type="entry name" value="Spexin"/>
    <property type="match status" value="1"/>
</dbReference>
<evidence type="ECO:0000256" key="2">
    <source>
        <dbReference type="ARBA" id="ARBA00006687"/>
    </source>
</evidence>
<accession>A0AAY4AXI9</accession>
<dbReference type="AlphaFoldDB" id="A0AAY4AXI9"/>
<comment type="similarity">
    <text evidence="2">Belongs to the spexin family.</text>
</comment>
<keyword evidence="4" id="KW-0372">Hormone</keyword>